<dbReference type="EMBL" id="CAXAMM010000157">
    <property type="protein sequence ID" value="CAK8986211.1"/>
    <property type="molecule type" value="Genomic_DNA"/>
</dbReference>
<sequence>NLGPLVGDEVVMAYFHPKKVGLTMYPTKSLFDFQRVKNLQPAARITISFTITEKIRSLGRKNSILLATPGGDLVRAPGDYVLTFENGAGEILSKDLTIHGEQVVVEPFPGKVSSEIFV</sequence>
<protein>
    <submittedName>
        <fullName evidence="1">4-beta-D-xylan xylohydrolase bxlB (Beta-xylosidase bxlB (Xylobiase bxlB</fullName>
    </submittedName>
</protein>
<accession>A0ABP0H9L3</accession>
<dbReference type="InterPro" id="IPR013783">
    <property type="entry name" value="Ig-like_fold"/>
</dbReference>
<organism evidence="1 2">
    <name type="scientific">Durusdinium trenchii</name>
    <dbReference type="NCBI Taxonomy" id="1381693"/>
    <lineage>
        <taxon>Eukaryota</taxon>
        <taxon>Sar</taxon>
        <taxon>Alveolata</taxon>
        <taxon>Dinophyceae</taxon>
        <taxon>Suessiales</taxon>
        <taxon>Symbiodiniaceae</taxon>
        <taxon>Durusdinium</taxon>
    </lineage>
</organism>
<dbReference type="Proteomes" id="UP001642464">
    <property type="component" value="Unassembled WGS sequence"/>
</dbReference>
<dbReference type="Gene3D" id="2.60.40.10">
    <property type="entry name" value="Immunoglobulins"/>
    <property type="match status" value="1"/>
</dbReference>
<feature type="non-terminal residue" evidence="1">
    <location>
        <position position="1"/>
    </location>
</feature>
<gene>
    <name evidence="1" type="ORF">SCF082_LOCUS460</name>
</gene>
<name>A0ABP0H9L3_9DINO</name>
<evidence type="ECO:0000313" key="2">
    <source>
        <dbReference type="Proteomes" id="UP001642464"/>
    </source>
</evidence>
<proteinExistence type="predicted"/>
<comment type="caution">
    <text evidence="1">The sequence shown here is derived from an EMBL/GenBank/DDBJ whole genome shotgun (WGS) entry which is preliminary data.</text>
</comment>
<keyword evidence="2" id="KW-1185">Reference proteome</keyword>
<reference evidence="1 2" key="1">
    <citation type="submission" date="2024-02" db="EMBL/GenBank/DDBJ databases">
        <authorList>
            <person name="Chen Y."/>
            <person name="Shah S."/>
            <person name="Dougan E. K."/>
            <person name="Thang M."/>
            <person name="Chan C."/>
        </authorList>
    </citation>
    <scope>NUCLEOTIDE SEQUENCE [LARGE SCALE GENOMIC DNA]</scope>
</reference>
<evidence type="ECO:0000313" key="1">
    <source>
        <dbReference type="EMBL" id="CAK8986211.1"/>
    </source>
</evidence>